<evidence type="ECO:0000313" key="2">
    <source>
        <dbReference type="EMBL" id="MEE4024266.1"/>
    </source>
</evidence>
<dbReference type="InterPro" id="IPR021362">
    <property type="entry name" value="DUF2834"/>
</dbReference>
<accession>A0ABU7MVW2</accession>
<sequence>MVTSSGGGAAGGGTSGREKPLFALFIAAFITQNAIALPYVRENGLRSTQDFFVGDILKTTPGRFALVDLGFVSISFHLWAFAEARRLRIVPWWIASFVLTCGVGIATAIPFFLLVRDRAIAGW</sequence>
<dbReference type="EMBL" id="JAZDUE010000011">
    <property type="protein sequence ID" value="MEE4024266.1"/>
    <property type="molecule type" value="Genomic_DNA"/>
</dbReference>
<keyword evidence="3" id="KW-1185">Reference proteome</keyword>
<evidence type="ECO:0000256" key="1">
    <source>
        <dbReference type="SAM" id="Phobius"/>
    </source>
</evidence>
<keyword evidence="1" id="KW-1133">Transmembrane helix</keyword>
<dbReference type="Proteomes" id="UP001335729">
    <property type="component" value="Unassembled WGS sequence"/>
</dbReference>
<dbReference type="RefSeq" id="WP_330505647.1">
    <property type="nucleotide sequence ID" value="NZ_JAZDUE010000011.1"/>
</dbReference>
<organism evidence="2 3">
    <name type="scientific">Gordonia prachuapensis</name>
    <dbReference type="NCBI Taxonomy" id="3115651"/>
    <lineage>
        <taxon>Bacteria</taxon>
        <taxon>Bacillati</taxon>
        <taxon>Actinomycetota</taxon>
        <taxon>Actinomycetes</taxon>
        <taxon>Mycobacteriales</taxon>
        <taxon>Gordoniaceae</taxon>
        <taxon>Gordonia</taxon>
    </lineage>
</organism>
<feature type="transmembrane region" description="Helical" evidence="1">
    <location>
        <begin position="92"/>
        <end position="115"/>
    </location>
</feature>
<comment type="caution">
    <text evidence="2">The sequence shown here is derived from an EMBL/GenBank/DDBJ whole genome shotgun (WGS) entry which is preliminary data.</text>
</comment>
<name>A0ABU7MVW2_9ACTN</name>
<proteinExistence type="predicted"/>
<dbReference type="Pfam" id="PF11196">
    <property type="entry name" value="DUF2834"/>
    <property type="match status" value="1"/>
</dbReference>
<gene>
    <name evidence="2" type="ORF">V1Y59_14365</name>
</gene>
<feature type="transmembrane region" description="Helical" evidence="1">
    <location>
        <begin position="61"/>
        <end position="80"/>
    </location>
</feature>
<feature type="transmembrane region" description="Helical" evidence="1">
    <location>
        <begin position="20"/>
        <end position="40"/>
    </location>
</feature>
<reference evidence="2 3" key="1">
    <citation type="submission" date="2024-01" db="EMBL/GenBank/DDBJ databases">
        <title>Draft genome sequence of Gordonia sp. PKS22-38.</title>
        <authorList>
            <person name="Suphannarot A."/>
            <person name="Mingma R."/>
        </authorList>
    </citation>
    <scope>NUCLEOTIDE SEQUENCE [LARGE SCALE GENOMIC DNA]</scope>
    <source>
        <strain evidence="2 3">PKS22-38</strain>
    </source>
</reference>
<protein>
    <submittedName>
        <fullName evidence="2">DUF2834 domain-containing protein</fullName>
    </submittedName>
</protein>
<keyword evidence="1" id="KW-0812">Transmembrane</keyword>
<keyword evidence="1" id="KW-0472">Membrane</keyword>
<evidence type="ECO:0000313" key="3">
    <source>
        <dbReference type="Proteomes" id="UP001335729"/>
    </source>
</evidence>